<sequence>MEKDCELKLGPPERSQRIDVIIVGAGISGLVTAYRLLEKEPSLQIRILEASDTIGGNLRKIPQGEIGAKWLEESQAHFYQLLQRMEIPIQLRSTVDATLPRCWELDQTVSSNLAKFELQRYINELQIKAPFFRPGRFSIRKNSTKMDKHINNRLFFNESRKFMTNLVELVCGSKAADITYKEFMSLCYGCGSLQNIINIYLECPNTLLEFDSAQLLNALTKRLQGTEFLVSRQVKAICHYKDYIEVHDSTQKIHTTDVLILAIPLNSLQEINFSPPVPMELRKVMSNKLKWRLMLTSFIAGYGDAHWRNAGYSGSFLKHEPFIVGYEYRPTVYGGMMIHDSGSESLVRSIALKAFAENYGEAMETPHSYNQHTFELSSLAHMPLTTPWHRIVWSSSAAASTCYRGFLGGAVQSGLRAALNALLLVRPQVVSWTDVADVHCQNCPNIKDVGAMQLWMSGLNLYNVGYYTLYASSVLLALQLAFKKFG</sequence>
<dbReference type="GO" id="GO:0005741">
    <property type="term" value="C:mitochondrial outer membrane"/>
    <property type="evidence" value="ECO:0007669"/>
    <property type="project" value="UniProtKB-SubCell"/>
</dbReference>
<dbReference type="AlphaFoldDB" id="A0A0K8UBZ3"/>
<proteinExistence type="inferred from homology"/>
<dbReference type="GO" id="GO:0097621">
    <property type="term" value="F:monoamine oxidase activity"/>
    <property type="evidence" value="ECO:0007669"/>
    <property type="project" value="UniProtKB-EC"/>
</dbReference>
<evidence type="ECO:0000313" key="6">
    <source>
        <dbReference type="EMBL" id="JAI24187.1"/>
    </source>
</evidence>
<evidence type="ECO:0000256" key="1">
    <source>
        <dbReference type="ARBA" id="ARBA00004362"/>
    </source>
</evidence>
<feature type="domain" description="Amine oxidase" evidence="5">
    <location>
        <begin position="27"/>
        <end position="418"/>
    </location>
</feature>
<dbReference type="SUPFAM" id="SSF51905">
    <property type="entry name" value="FAD/NAD(P)-binding domain"/>
    <property type="match status" value="1"/>
</dbReference>
<dbReference type="PANTHER" id="PTHR43563">
    <property type="entry name" value="AMINE OXIDASE"/>
    <property type="match status" value="1"/>
</dbReference>
<dbReference type="EC" id="1.4.3.4" evidence="3"/>
<comment type="subcellular location">
    <subcellularLocation>
        <location evidence="1">Mitochondrion outer membrane</location>
        <topology evidence="1">Single-pass type IV membrane protein</topology>
        <orientation evidence="1">Cytoplasmic side</orientation>
    </subcellularLocation>
</comment>
<dbReference type="OrthoDB" id="7777654at2759"/>
<dbReference type="PANTHER" id="PTHR43563:SF1">
    <property type="entry name" value="AMINE OXIDASE [FLAVIN-CONTAINING] B"/>
    <property type="match status" value="1"/>
</dbReference>
<dbReference type="GeneID" id="108966916"/>
<dbReference type="EMBL" id="GDHF01028127">
    <property type="protein sequence ID" value="JAI24187.1"/>
    <property type="molecule type" value="Transcribed_RNA"/>
</dbReference>
<dbReference type="InterPro" id="IPR050703">
    <property type="entry name" value="Flavin_MAO"/>
</dbReference>
<evidence type="ECO:0000259" key="5">
    <source>
        <dbReference type="Pfam" id="PF01593"/>
    </source>
</evidence>
<dbReference type="CTD" id="42892"/>
<comment type="catalytic activity">
    <reaction evidence="4">
        <text>a secondary aliphatic amine + O2 + H2O = a primary amine + an aldehyde + H2O2</text>
        <dbReference type="Rhea" id="RHEA:26414"/>
        <dbReference type="ChEBI" id="CHEBI:15377"/>
        <dbReference type="ChEBI" id="CHEBI:15379"/>
        <dbReference type="ChEBI" id="CHEBI:16240"/>
        <dbReference type="ChEBI" id="CHEBI:17478"/>
        <dbReference type="ChEBI" id="CHEBI:58855"/>
        <dbReference type="ChEBI" id="CHEBI:65296"/>
        <dbReference type="EC" id="1.4.3.4"/>
    </reaction>
</comment>
<accession>A0A0K8UBZ3</accession>
<dbReference type="InterPro" id="IPR036188">
    <property type="entry name" value="FAD/NAD-bd_sf"/>
</dbReference>
<gene>
    <name evidence="6" type="primary">mao</name>
    <name evidence="6" type="ORF">c0_g1_i1</name>
</gene>
<name>A0A0K8UBZ3_BACLA</name>
<dbReference type="InterPro" id="IPR002937">
    <property type="entry name" value="Amino_oxidase"/>
</dbReference>
<evidence type="ECO:0000256" key="3">
    <source>
        <dbReference type="ARBA" id="ARBA00012804"/>
    </source>
</evidence>
<protein>
    <recommendedName>
        <fullName evidence="3">monoamine oxidase</fullName>
        <ecNumber evidence="3">1.4.3.4</ecNumber>
    </recommendedName>
</protein>
<dbReference type="Gene3D" id="3.50.50.60">
    <property type="entry name" value="FAD/NAD(P)-binding domain"/>
    <property type="match status" value="1"/>
</dbReference>
<evidence type="ECO:0000256" key="4">
    <source>
        <dbReference type="ARBA" id="ARBA00048448"/>
    </source>
</evidence>
<reference evidence="6" key="1">
    <citation type="submission" date="2015-06" db="EMBL/GenBank/DDBJ databases">
        <authorList>
            <person name="Hoefler B.C."/>
            <person name="Straight P.D."/>
        </authorList>
    </citation>
    <scope>NUCLEOTIDE SEQUENCE</scope>
</reference>
<evidence type="ECO:0000256" key="2">
    <source>
        <dbReference type="ARBA" id="ARBA00005995"/>
    </source>
</evidence>
<comment type="similarity">
    <text evidence="2">Belongs to the flavin monoamine oxidase family.</text>
</comment>
<dbReference type="Pfam" id="PF01593">
    <property type="entry name" value="Amino_oxidase"/>
    <property type="match status" value="1"/>
</dbReference>
<organism evidence="6">
    <name type="scientific">Bactrocera latifrons</name>
    <name type="common">Malaysian fruit fly</name>
    <name type="synonym">Chaetodacus latifrons</name>
    <dbReference type="NCBI Taxonomy" id="174628"/>
    <lineage>
        <taxon>Eukaryota</taxon>
        <taxon>Metazoa</taxon>
        <taxon>Ecdysozoa</taxon>
        <taxon>Arthropoda</taxon>
        <taxon>Hexapoda</taxon>
        <taxon>Insecta</taxon>
        <taxon>Pterygota</taxon>
        <taxon>Neoptera</taxon>
        <taxon>Endopterygota</taxon>
        <taxon>Diptera</taxon>
        <taxon>Brachycera</taxon>
        <taxon>Muscomorpha</taxon>
        <taxon>Tephritoidea</taxon>
        <taxon>Tephritidae</taxon>
        <taxon>Bactrocera</taxon>
        <taxon>Bactrocera</taxon>
    </lineage>
</organism>